<dbReference type="AlphaFoldDB" id="A0A212LKX1"/>
<feature type="domain" description="Adenosine deaminase" evidence="6">
    <location>
        <begin position="12"/>
        <end position="327"/>
    </location>
</feature>
<evidence type="ECO:0000256" key="4">
    <source>
        <dbReference type="ARBA" id="ARBA00022801"/>
    </source>
</evidence>
<dbReference type="InterPro" id="IPR001365">
    <property type="entry name" value="A_deaminase_dom"/>
</dbReference>
<keyword evidence="4 7" id="KW-0378">Hydrolase</keyword>
<dbReference type="InterPro" id="IPR006650">
    <property type="entry name" value="A/AMP_deam_AS"/>
</dbReference>
<gene>
    <name evidence="7" type="ORF">KL86PLE_60514</name>
</gene>
<dbReference type="NCBIfam" id="TIGR01430">
    <property type="entry name" value="aden_deam"/>
    <property type="match status" value="1"/>
</dbReference>
<dbReference type="EC" id="3.5.4.2" evidence="7"/>
<evidence type="ECO:0000256" key="3">
    <source>
        <dbReference type="ARBA" id="ARBA00022723"/>
    </source>
</evidence>
<keyword evidence="5" id="KW-0862">Zinc</keyword>
<evidence type="ECO:0000313" key="7">
    <source>
        <dbReference type="EMBL" id="SCM78192.1"/>
    </source>
</evidence>
<proteinExistence type="inferred from homology"/>
<dbReference type="SUPFAM" id="SSF51556">
    <property type="entry name" value="Metallo-dependent hydrolases"/>
    <property type="match status" value="1"/>
</dbReference>
<dbReference type="PANTHER" id="PTHR43114">
    <property type="entry name" value="ADENINE DEAMINASE"/>
    <property type="match status" value="1"/>
</dbReference>
<dbReference type="GO" id="GO:0046872">
    <property type="term" value="F:metal ion binding"/>
    <property type="evidence" value="ECO:0007669"/>
    <property type="project" value="UniProtKB-KW"/>
</dbReference>
<evidence type="ECO:0000256" key="1">
    <source>
        <dbReference type="ARBA" id="ARBA00001947"/>
    </source>
</evidence>
<dbReference type="RefSeq" id="WP_288197946.1">
    <property type="nucleotide sequence ID" value="NZ_LT608334.1"/>
</dbReference>
<dbReference type="InterPro" id="IPR032466">
    <property type="entry name" value="Metal_Hydrolase"/>
</dbReference>
<dbReference type="InterPro" id="IPR006330">
    <property type="entry name" value="Ado/ade_deaminase"/>
</dbReference>
<accession>A0A212LKX1</accession>
<reference evidence="7" key="1">
    <citation type="submission" date="2016-08" db="EMBL/GenBank/DDBJ databases">
        <authorList>
            <person name="Seilhamer J.J."/>
        </authorList>
    </citation>
    <scope>NUCLEOTIDE SEQUENCE</scope>
    <source>
        <strain evidence="7">86</strain>
    </source>
</reference>
<dbReference type="EMBL" id="FMJD01000010">
    <property type="protein sequence ID" value="SCM78192.1"/>
    <property type="molecule type" value="Genomic_DNA"/>
</dbReference>
<organism evidence="7">
    <name type="scientific">uncultured Pleomorphomonas sp</name>
    <dbReference type="NCBI Taxonomy" id="442121"/>
    <lineage>
        <taxon>Bacteria</taxon>
        <taxon>Pseudomonadati</taxon>
        <taxon>Pseudomonadota</taxon>
        <taxon>Alphaproteobacteria</taxon>
        <taxon>Hyphomicrobiales</taxon>
        <taxon>Pleomorphomonadaceae</taxon>
        <taxon>Pleomorphomonas</taxon>
        <taxon>environmental samples</taxon>
    </lineage>
</organism>
<dbReference type="PANTHER" id="PTHR43114:SF6">
    <property type="entry name" value="ADENINE DEAMINASE"/>
    <property type="match status" value="1"/>
</dbReference>
<dbReference type="Gene3D" id="3.20.20.140">
    <property type="entry name" value="Metal-dependent hydrolases"/>
    <property type="match status" value="1"/>
</dbReference>
<keyword evidence="3" id="KW-0479">Metal-binding</keyword>
<comment type="similarity">
    <text evidence="2">Belongs to the metallo-dependent hydrolases superfamily. Adenosine and AMP deaminases family.</text>
</comment>
<protein>
    <submittedName>
        <fullName evidence="7">Adenine deaminase</fullName>
        <ecNumber evidence="7">3.5.4.2</ecNumber>
    </submittedName>
</protein>
<name>A0A212LKX1_9HYPH</name>
<dbReference type="PROSITE" id="PS00485">
    <property type="entry name" value="A_DEAMINASE"/>
    <property type="match status" value="1"/>
</dbReference>
<evidence type="ECO:0000256" key="5">
    <source>
        <dbReference type="ARBA" id="ARBA00022833"/>
    </source>
</evidence>
<comment type="cofactor">
    <cofactor evidence="1">
        <name>Zn(2+)</name>
        <dbReference type="ChEBI" id="CHEBI:29105"/>
    </cofactor>
</comment>
<dbReference type="Pfam" id="PF00962">
    <property type="entry name" value="A_deaminase"/>
    <property type="match status" value="1"/>
</dbReference>
<evidence type="ECO:0000256" key="2">
    <source>
        <dbReference type="ARBA" id="ARBA00006676"/>
    </source>
</evidence>
<evidence type="ECO:0000259" key="6">
    <source>
        <dbReference type="Pfam" id="PF00962"/>
    </source>
</evidence>
<sequence>MTEPTAAPSVAKAELHVHLEAGAAPELVRRNAARYGVDVSRLFDDEGRYLWTDFSSFLVAYDLAASVFRTPEDFAEVAEVYQRQAAAAGSIYTEFFVSPDFGARSGLGYRAYLEGIVEGLRRAEAATGIVGRVIPLIERHYGPERGVEAARAAVNNLVPEVVGFGMAGEERLHTPHEFAAAFEIAAEAGLPLTCHAGEWCSWEGVAATLDAIPVKRIGHGVRAVENADLVRRIAEEGIHLEVCPVSNVTLGVYRDYADHPLPALRAAGVRHSLNTDDPPFFWTSVGHEYRVARDAFGLTDVELAAVTRTAIEDSFCDAATKARLLARLPV</sequence>
<dbReference type="GO" id="GO:0009168">
    <property type="term" value="P:purine ribonucleoside monophosphate biosynthetic process"/>
    <property type="evidence" value="ECO:0007669"/>
    <property type="project" value="InterPro"/>
</dbReference>
<dbReference type="GO" id="GO:0000034">
    <property type="term" value="F:adenine deaminase activity"/>
    <property type="evidence" value="ECO:0007669"/>
    <property type="project" value="UniProtKB-EC"/>
</dbReference>